<dbReference type="EMBL" id="MF036690">
    <property type="protein sequence ID" value="ARW57517.1"/>
    <property type="molecule type" value="Genomic_DNA"/>
</dbReference>
<accession>A0A1Z1LXH7</accession>
<evidence type="ECO:0000313" key="3">
    <source>
        <dbReference type="Proteomes" id="UP000225148"/>
    </source>
</evidence>
<keyword evidence="1" id="KW-1133">Transmembrane helix</keyword>
<keyword evidence="3" id="KW-1185">Reference proteome</keyword>
<evidence type="ECO:0000256" key="1">
    <source>
        <dbReference type="SAM" id="Phobius"/>
    </source>
</evidence>
<keyword evidence="1" id="KW-0472">Membrane</keyword>
<organism evidence="2 3">
    <name type="scientific">Serratia phage CHI14</name>
    <dbReference type="NCBI Taxonomy" id="2006941"/>
    <lineage>
        <taxon>Viruses</taxon>
        <taxon>Duplodnaviria</taxon>
        <taxon>Heunggongvirae</taxon>
        <taxon>Uroviricota</taxon>
        <taxon>Caudoviricetes</taxon>
        <taxon>Pantevenvirales</taxon>
        <taxon>Straboviridae</taxon>
        <taxon>Tevenvirinae</taxon>
        <taxon>Winklervirus</taxon>
        <taxon>Winklervirus chi14</taxon>
    </lineage>
</organism>
<feature type="transmembrane region" description="Helical" evidence="1">
    <location>
        <begin position="48"/>
        <end position="68"/>
    </location>
</feature>
<evidence type="ECO:0000313" key="2">
    <source>
        <dbReference type="EMBL" id="ARW57517.1"/>
    </source>
</evidence>
<dbReference type="GeneID" id="40085503"/>
<dbReference type="Proteomes" id="UP000225148">
    <property type="component" value="Segment"/>
</dbReference>
<proteinExistence type="predicted"/>
<dbReference type="RefSeq" id="YP_009609419.1">
    <property type="nucleotide sequence ID" value="NC_041996.1"/>
</dbReference>
<reference evidence="2 3" key="1">
    <citation type="submission" date="2017-04" db="EMBL/GenBank/DDBJ databases">
        <title>Environmental T4-family bacteriophages evolve to escape abortive infection via multiple routes in a bacterial host employing altruistic suicide through Type III toxin-antitoxin systems.</title>
        <authorList>
            <person name="Chen B."/>
            <person name="Salmond G.P.C."/>
            <person name="Akusobi C."/>
            <person name="Fang X."/>
        </authorList>
    </citation>
    <scope>NUCLEOTIDE SEQUENCE [LARGE SCALE GENOMIC DNA]</scope>
</reference>
<keyword evidence="1" id="KW-0812">Transmembrane</keyword>
<name>A0A1Z1LXH7_9CAUD</name>
<sequence length="76" mass="8893">METIVFAFWWVVNLFIDREGEKFVAFFRMRMEWLDWYQALNGFFTDPLLMVMTFGVVAAIVVLVHGLVTGNKEVKA</sequence>
<dbReference type="KEGG" id="vg:40085503"/>
<protein>
    <submittedName>
        <fullName evidence="2">Uncharacterized protein</fullName>
    </submittedName>
</protein>